<dbReference type="PANTHER" id="PTHR44591:SF3">
    <property type="entry name" value="RESPONSE REGULATORY DOMAIN-CONTAINING PROTEIN"/>
    <property type="match status" value="1"/>
</dbReference>
<dbReference type="Gene3D" id="3.40.50.2300">
    <property type="match status" value="1"/>
</dbReference>
<keyword evidence="1 2" id="KW-0597">Phosphoprotein</keyword>
<name>A0A1V9GA08_9BACT</name>
<evidence type="ECO:0000313" key="5">
    <source>
        <dbReference type="Proteomes" id="UP000192276"/>
    </source>
</evidence>
<evidence type="ECO:0000256" key="1">
    <source>
        <dbReference type="ARBA" id="ARBA00022553"/>
    </source>
</evidence>
<dbReference type="Pfam" id="PF00072">
    <property type="entry name" value="Response_reg"/>
    <property type="match status" value="1"/>
</dbReference>
<protein>
    <recommendedName>
        <fullName evidence="3">Response regulatory domain-containing protein</fullName>
    </recommendedName>
</protein>
<organism evidence="4 5">
    <name type="scientific">Niastella populi</name>
    <dbReference type="NCBI Taxonomy" id="550983"/>
    <lineage>
        <taxon>Bacteria</taxon>
        <taxon>Pseudomonadati</taxon>
        <taxon>Bacteroidota</taxon>
        <taxon>Chitinophagia</taxon>
        <taxon>Chitinophagales</taxon>
        <taxon>Chitinophagaceae</taxon>
        <taxon>Niastella</taxon>
    </lineage>
</organism>
<dbReference type="InterPro" id="IPR001789">
    <property type="entry name" value="Sig_transdc_resp-reg_receiver"/>
</dbReference>
<feature type="modified residue" description="4-aspartylphosphate" evidence="2">
    <location>
        <position position="65"/>
    </location>
</feature>
<dbReference type="Proteomes" id="UP000192276">
    <property type="component" value="Unassembled WGS sequence"/>
</dbReference>
<evidence type="ECO:0000313" key="4">
    <source>
        <dbReference type="EMBL" id="OQP67489.1"/>
    </source>
</evidence>
<dbReference type="InterPro" id="IPR011006">
    <property type="entry name" value="CheY-like_superfamily"/>
</dbReference>
<dbReference type="PROSITE" id="PS50110">
    <property type="entry name" value="RESPONSE_REGULATORY"/>
    <property type="match status" value="1"/>
</dbReference>
<evidence type="ECO:0000259" key="3">
    <source>
        <dbReference type="PROSITE" id="PS50110"/>
    </source>
</evidence>
<comment type="caution">
    <text evidence="4">The sequence shown here is derived from an EMBL/GenBank/DDBJ whole genome shotgun (WGS) entry which is preliminary data.</text>
</comment>
<dbReference type="OrthoDB" id="669339at2"/>
<keyword evidence="5" id="KW-1185">Reference proteome</keyword>
<dbReference type="SUPFAM" id="SSF52172">
    <property type="entry name" value="CheY-like"/>
    <property type="match status" value="1"/>
</dbReference>
<dbReference type="PANTHER" id="PTHR44591">
    <property type="entry name" value="STRESS RESPONSE REGULATOR PROTEIN 1"/>
    <property type="match status" value="1"/>
</dbReference>
<gene>
    <name evidence="4" type="ORF">A4R26_33370</name>
</gene>
<feature type="domain" description="Response regulatory" evidence="3">
    <location>
        <begin position="9"/>
        <end position="131"/>
    </location>
</feature>
<sequence length="136" mass="15166">MAEKRTSNIILHVDDDPDDQFIFRYTINRIDPSFIIRQASNGHKAVEFLNLAAQCGGLPVLIIVDMNMPVITGVETFKLIKQDACLSAIPMVLFTTSLTDDAIHYCRQENIPAFEKPGNLQQFSDCVKKILVVAGL</sequence>
<dbReference type="SMART" id="SM00448">
    <property type="entry name" value="REC"/>
    <property type="match status" value="1"/>
</dbReference>
<evidence type="ECO:0000256" key="2">
    <source>
        <dbReference type="PROSITE-ProRule" id="PRU00169"/>
    </source>
</evidence>
<dbReference type="RefSeq" id="WP_081161912.1">
    <property type="nucleotide sequence ID" value="NZ_LWBP01000041.1"/>
</dbReference>
<dbReference type="InterPro" id="IPR050595">
    <property type="entry name" value="Bact_response_regulator"/>
</dbReference>
<dbReference type="EMBL" id="LWBP01000041">
    <property type="protein sequence ID" value="OQP67489.1"/>
    <property type="molecule type" value="Genomic_DNA"/>
</dbReference>
<dbReference type="STRING" id="550983.A4R26_33370"/>
<accession>A0A1V9GA08</accession>
<dbReference type="AlphaFoldDB" id="A0A1V9GA08"/>
<dbReference type="GO" id="GO:0000160">
    <property type="term" value="P:phosphorelay signal transduction system"/>
    <property type="evidence" value="ECO:0007669"/>
    <property type="project" value="InterPro"/>
</dbReference>
<reference evidence="5" key="1">
    <citation type="submission" date="2016-04" db="EMBL/GenBank/DDBJ databases">
        <authorList>
            <person name="Chen L."/>
            <person name="Zhuang W."/>
            <person name="Wang G."/>
        </authorList>
    </citation>
    <scope>NUCLEOTIDE SEQUENCE [LARGE SCALE GENOMIC DNA]</scope>
    <source>
        <strain evidence="5">208</strain>
    </source>
</reference>
<proteinExistence type="predicted"/>